<dbReference type="PIRSF" id="PIRSF004681">
    <property type="entry name" value="UCP004681"/>
    <property type="match status" value="1"/>
</dbReference>
<dbReference type="EMBL" id="DTFV01000028">
    <property type="protein sequence ID" value="HGI29977.1"/>
    <property type="molecule type" value="Genomic_DNA"/>
</dbReference>
<dbReference type="AlphaFoldDB" id="A0A7V3YFB6"/>
<dbReference type="InterPro" id="IPR035917">
    <property type="entry name" value="YjbQ-like_sf"/>
</dbReference>
<accession>A0A7V3YFB6</accession>
<reference evidence="2" key="1">
    <citation type="journal article" date="2020" name="mSystems">
        <title>Genome- and Community-Level Interaction Insights into Carbon Utilization and Element Cycling Functions of Hydrothermarchaeota in Hydrothermal Sediment.</title>
        <authorList>
            <person name="Zhou Z."/>
            <person name="Liu Y."/>
            <person name="Xu W."/>
            <person name="Pan J."/>
            <person name="Luo Z.H."/>
            <person name="Li M."/>
        </authorList>
    </citation>
    <scope>NUCLEOTIDE SEQUENCE [LARGE SCALE GENOMIC DNA]</scope>
    <source>
        <strain evidence="2">SpSt-747</strain>
    </source>
</reference>
<dbReference type="Pfam" id="PF01894">
    <property type="entry name" value="YjbQ"/>
    <property type="match status" value="1"/>
</dbReference>
<sequence length="131" mass="14488">MYEFTVATRRKEELVNITSFVRRAIEESGKTRGICVVYVPHTTAGVTINESADPDVVLDILRGLRHAVPENLPYEHGEGNSPAHVKASIVGPSVSVLFEDGKLLLGTWQGIFLCEFDGPRARRVWIQVVGE</sequence>
<dbReference type="SUPFAM" id="SSF111038">
    <property type="entry name" value="YjbQ-like"/>
    <property type="match status" value="1"/>
</dbReference>
<gene>
    <name evidence="2" type="ORF">ENV30_01500</name>
</gene>
<proteinExistence type="inferred from homology"/>
<organism evidence="2">
    <name type="scientific">Candidatus Caldatribacterium californiense</name>
    <dbReference type="NCBI Taxonomy" id="1454726"/>
    <lineage>
        <taxon>Bacteria</taxon>
        <taxon>Pseudomonadati</taxon>
        <taxon>Atribacterota</taxon>
        <taxon>Atribacteria</taxon>
        <taxon>Atribacterales</taxon>
        <taxon>Candidatus Caldatribacteriaceae</taxon>
        <taxon>Candidatus Caldatribacterium</taxon>
    </lineage>
</organism>
<comment type="similarity">
    <text evidence="1">Belongs to the UPF0047 family.</text>
</comment>
<dbReference type="Gene3D" id="2.60.120.460">
    <property type="entry name" value="YjbQ-like"/>
    <property type="match status" value="1"/>
</dbReference>
<dbReference type="NCBIfam" id="TIGR00149">
    <property type="entry name" value="TIGR00149_YjbQ"/>
    <property type="match status" value="1"/>
</dbReference>
<dbReference type="InterPro" id="IPR001602">
    <property type="entry name" value="UPF0047_YjbQ-like"/>
</dbReference>
<protein>
    <submittedName>
        <fullName evidence="2">YjbQ family protein</fullName>
    </submittedName>
</protein>
<comment type="caution">
    <text evidence="2">The sequence shown here is derived from an EMBL/GenBank/DDBJ whole genome shotgun (WGS) entry which is preliminary data.</text>
</comment>
<evidence type="ECO:0000256" key="1">
    <source>
        <dbReference type="ARBA" id="ARBA00005534"/>
    </source>
</evidence>
<name>A0A7V3YFB6_9BACT</name>
<evidence type="ECO:0000313" key="2">
    <source>
        <dbReference type="EMBL" id="HGI29977.1"/>
    </source>
</evidence>
<dbReference type="PANTHER" id="PTHR30615">
    <property type="entry name" value="UNCHARACTERIZED PROTEIN YJBQ-RELATED"/>
    <property type="match status" value="1"/>
</dbReference>
<dbReference type="PANTHER" id="PTHR30615:SF8">
    <property type="entry name" value="UPF0047 PROTEIN C4A8.02C"/>
    <property type="match status" value="1"/>
</dbReference>